<accession>A0A0W0FPC2</accession>
<dbReference type="GO" id="GO:0004497">
    <property type="term" value="F:monooxygenase activity"/>
    <property type="evidence" value="ECO:0007669"/>
    <property type="project" value="UniProtKB-KW"/>
</dbReference>
<keyword evidence="8 14" id="KW-1133">Transmembrane helix</keyword>
<evidence type="ECO:0000256" key="14">
    <source>
        <dbReference type="SAM" id="Phobius"/>
    </source>
</evidence>
<keyword evidence="5 13" id="KW-0349">Heme</keyword>
<evidence type="ECO:0000256" key="2">
    <source>
        <dbReference type="ARBA" id="ARBA00004370"/>
    </source>
</evidence>
<gene>
    <name evidence="15" type="ORF">WG66_9310</name>
</gene>
<evidence type="ECO:0000313" key="16">
    <source>
        <dbReference type="Proteomes" id="UP000054988"/>
    </source>
</evidence>
<dbReference type="GO" id="GO:0016705">
    <property type="term" value="F:oxidoreductase activity, acting on paired donors, with incorporation or reduction of molecular oxygen"/>
    <property type="evidence" value="ECO:0007669"/>
    <property type="project" value="InterPro"/>
</dbReference>
<dbReference type="SUPFAM" id="SSF48264">
    <property type="entry name" value="Cytochrome P450"/>
    <property type="match status" value="1"/>
</dbReference>
<keyword evidence="10 13" id="KW-0408">Iron</keyword>
<reference evidence="15 16" key="1">
    <citation type="submission" date="2015-12" db="EMBL/GenBank/DDBJ databases">
        <title>Draft genome sequence of Moniliophthora roreri, the causal agent of frosty pod rot of cacao.</title>
        <authorList>
            <person name="Aime M.C."/>
            <person name="Diaz-Valderrama J.R."/>
            <person name="Kijpornyongpan T."/>
            <person name="Phillips-Mora W."/>
        </authorList>
    </citation>
    <scope>NUCLEOTIDE SEQUENCE [LARGE SCALE GENOMIC DNA]</scope>
    <source>
        <strain evidence="15 16">MCA 2952</strain>
    </source>
</reference>
<sequence>MSLNLDISSNFHLLLQFIGLSVSLVFVVPLAAYIYYLFALSSSHIPGPRNQSFFLGNLKEVFDDENASIFSRWIEQYGRVHKRATFFGRSHIIVADLKGVSHILKNDYDYVKTDELRYLLGRLTGLGIFVVEQDEHRKQRRIMNPAFEPAQIRGLTKIFVEKSIELRDAWTSTIENDGVGRVDALMWLTRMTLDVIGQAGFNYDFHSLQGEPNELNIAFSHVFESGTGQMTLSVLLKIFFPILRLLPESNRAIRQAQNTIHRIGKQLLADSKSALAVDAEGAKDVFSLLVRSNMSKDLQPNQRVSDAKILAQVPTFLAAGHETTRRVTATTWTLFGLTGNIEAQTKLRREILSVPTEMPTMEQLNALPYLDAVVREALRLYTPVTETDRVVLKDDVIPLNEPFTDNNGVVHHELSVKKGQQVTIPIIALNRDKKLWGEDANEFKPERWEKLPDSVSGIPGIVNNLMTFLGGAHACIGWRFSLVEMKALLFVLVRSFEFELAVPREDLLIKQGIPVQRPLVRGGTNELPVLIKLVNS</sequence>
<evidence type="ECO:0000256" key="11">
    <source>
        <dbReference type="ARBA" id="ARBA00023033"/>
    </source>
</evidence>
<keyword evidence="12 14" id="KW-0472">Membrane</keyword>
<dbReference type="GO" id="GO:0020037">
    <property type="term" value="F:heme binding"/>
    <property type="evidence" value="ECO:0007669"/>
    <property type="project" value="InterPro"/>
</dbReference>
<comment type="caution">
    <text evidence="15">The sequence shown here is derived from an EMBL/GenBank/DDBJ whole genome shotgun (WGS) entry which is preliminary data.</text>
</comment>
<comment type="subcellular location">
    <subcellularLocation>
        <location evidence="2">Membrane</location>
    </subcellularLocation>
</comment>
<dbReference type="AlphaFoldDB" id="A0A0W0FPC2"/>
<keyword evidence="7 13" id="KW-0479">Metal-binding</keyword>
<dbReference type="GO" id="GO:0005506">
    <property type="term" value="F:iron ion binding"/>
    <property type="evidence" value="ECO:0007669"/>
    <property type="project" value="InterPro"/>
</dbReference>
<proteinExistence type="inferred from homology"/>
<evidence type="ECO:0000256" key="10">
    <source>
        <dbReference type="ARBA" id="ARBA00023004"/>
    </source>
</evidence>
<dbReference type="GO" id="GO:0016020">
    <property type="term" value="C:membrane"/>
    <property type="evidence" value="ECO:0007669"/>
    <property type="project" value="UniProtKB-SubCell"/>
</dbReference>
<evidence type="ECO:0008006" key="17">
    <source>
        <dbReference type="Google" id="ProtNLM"/>
    </source>
</evidence>
<feature type="transmembrane region" description="Helical" evidence="14">
    <location>
        <begin position="12"/>
        <end position="38"/>
    </location>
</feature>
<evidence type="ECO:0000256" key="7">
    <source>
        <dbReference type="ARBA" id="ARBA00022723"/>
    </source>
</evidence>
<evidence type="ECO:0000256" key="5">
    <source>
        <dbReference type="ARBA" id="ARBA00022617"/>
    </source>
</evidence>
<dbReference type="InterPro" id="IPR001128">
    <property type="entry name" value="Cyt_P450"/>
</dbReference>
<evidence type="ECO:0000256" key="4">
    <source>
        <dbReference type="ARBA" id="ARBA00010617"/>
    </source>
</evidence>
<keyword evidence="11" id="KW-0503">Monooxygenase</keyword>
<dbReference type="InterPro" id="IPR036396">
    <property type="entry name" value="Cyt_P450_sf"/>
</dbReference>
<dbReference type="CDD" id="cd11069">
    <property type="entry name" value="CYP_FUM15-like"/>
    <property type="match status" value="1"/>
</dbReference>
<dbReference type="Proteomes" id="UP000054988">
    <property type="component" value="Unassembled WGS sequence"/>
</dbReference>
<comment type="pathway">
    <text evidence="3">Secondary metabolite biosynthesis; terpenoid biosynthesis.</text>
</comment>
<evidence type="ECO:0000256" key="8">
    <source>
        <dbReference type="ARBA" id="ARBA00022989"/>
    </source>
</evidence>
<dbReference type="Gene3D" id="1.10.630.10">
    <property type="entry name" value="Cytochrome P450"/>
    <property type="match status" value="1"/>
</dbReference>
<dbReference type="PRINTS" id="PR00465">
    <property type="entry name" value="EP450IV"/>
</dbReference>
<comment type="similarity">
    <text evidence="4">Belongs to the cytochrome P450 family.</text>
</comment>
<evidence type="ECO:0000256" key="6">
    <source>
        <dbReference type="ARBA" id="ARBA00022692"/>
    </source>
</evidence>
<protein>
    <recommendedName>
        <fullName evidence="17">Cytochrome p450</fullName>
    </recommendedName>
</protein>
<evidence type="ECO:0000256" key="1">
    <source>
        <dbReference type="ARBA" id="ARBA00001971"/>
    </source>
</evidence>
<name>A0A0W0FPC2_MONRR</name>
<keyword evidence="9" id="KW-0560">Oxidoreductase</keyword>
<dbReference type="InterPro" id="IPR002403">
    <property type="entry name" value="Cyt_P450_E_grp-IV"/>
</dbReference>
<comment type="cofactor">
    <cofactor evidence="1 13">
        <name>heme</name>
        <dbReference type="ChEBI" id="CHEBI:30413"/>
    </cofactor>
</comment>
<feature type="binding site" description="axial binding residue" evidence="13">
    <location>
        <position position="475"/>
    </location>
    <ligand>
        <name>heme</name>
        <dbReference type="ChEBI" id="CHEBI:30413"/>
    </ligand>
    <ligandPart>
        <name>Fe</name>
        <dbReference type="ChEBI" id="CHEBI:18248"/>
    </ligandPart>
</feature>
<dbReference type="PANTHER" id="PTHR24305">
    <property type="entry name" value="CYTOCHROME P450"/>
    <property type="match status" value="1"/>
</dbReference>
<organism evidence="15 16">
    <name type="scientific">Moniliophthora roreri</name>
    <name type="common">Frosty pod rot fungus</name>
    <name type="synonym">Monilia roreri</name>
    <dbReference type="NCBI Taxonomy" id="221103"/>
    <lineage>
        <taxon>Eukaryota</taxon>
        <taxon>Fungi</taxon>
        <taxon>Dikarya</taxon>
        <taxon>Basidiomycota</taxon>
        <taxon>Agaricomycotina</taxon>
        <taxon>Agaricomycetes</taxon>
        <taxon>Agaricomycetidae</taxon>
        <taxon>Agaricales</taxon>
        <taxon>Marasmiineae</taxon>
        <taxon>Marasmiaceae</taxon>
        <taxon>Moniliophthora</taxon>
    </lineage>
</organism>
<dbReference type="PANTHER" id="PTHR24305:SF166">
    <property type="entry name" value="CYTOCHROME P450 12A4, MITOCHONDRIAL-RELATED"/>
    <property type="match status" value="1"/>
</dbReference>
<dbReference type="Pfam" id="PF00067">
    <property type="entry name" value="p450"/>
    <property type="match status" value="1"/>
</dbReference>
<keyword evidence="6 14" id="KW-0812">Transmembrane</keyword>
<evidence type="ECO:0000256" key="9">
    <source>
        <dbReference type="ARBA" id="ARBA00023002"/>
    </source>
</evidence>
<evidence type="ECO:0000256" key="13">
    <source>
        <dbReference type="PIRSR" id="PIRSR602403-1"/>
    </source>
</evidence>
<evidence type="ECO:0000256" key="12">
    <source>
        <dbReference type="ARBA" id="ARBA00023136"/>
    </source>
</evidence>
<dbReference type="eggNOG" id="KOG0157">
    <property type="taxonomic scope" value="Eukaryota"/>
</dbReference>
<evidence type="ECO:0000313" key="15">
    <source>
        <dbReference type="EMBL" id="KTB38102.1"/>
    </source>
</evidence>
<dbReference type="EMBL" id="LATX01001781">
    <property type="protein sequence ID" value="KTB38102.1"/>
    <property type="molecule type" value="Genomic_DNA"/>
</dbReference>
<dbReference type="InterPro" id="IPR050121">
    <property type="entry name" value="Cytochrome_P450_monoxygenase"/>
</dbReference>
<evidence type="ECO:0000256" key="3">
    <source>
        <dbReference type="ARBA" id="ARBA00004721"/>
    </source>
</evidence>